<keyword evidence="3" id="KW-1185">Reference proteome</keyword>
<evidence type="ECO:0000259" key="1">
    <source>
        <dbReference type="PROSITE" id="PS51202"/>
    </source>
</evidence>
<dbReference type="InterPro" id="IPR026278">
    <property type="entry name" value="KhtT"/>
</dbReference>
<dbReference type="InterPro" id="IPR058776">
    <property type="entry name" value="KhtT-like_N"/>
</dbReference>
<accession>A0ABD6DL80</accession>
<comment type="caution">
    <text evidence="2">The sequence shown here is derived from an EMBL/GenBank/DDBJ whole genome shotgun (WGS) entry which is preliminary data.</text>
</comment>
<dbReference type="EMBL" id="JBHUDO010000003">
    <property type="protein sequence ID" value="MFD1646811.1"/>
    <property type="molecule type" value="Genomic_DNA"/>
</dbReference>
<proteinExistence type="predicted"/>
<dbReference type="SUPFAM" id="SSF116726">
    <property type="entry name" value="TrkA C-terminal domain-like"/>
    <property type="match status" value="1"/>
</dbReference>
<dbReference type="PIRSF" id="PIRSF005028">
    <property type="entry name" value="KhtT"/>
    <property type="match status" value="1"/>
</dbReference>
<protein>
    <submittedName>
        <fullName evidence="2">Cation:proton antiporter regulatory subunit</fullName>
    </submittedName>
</protein>
<evidence type="ECO:0000313" key="2">
    <source>
        <dbReference type="EMBL" id="MFD1646811.1"/>
    </source>
</evidence>
<feature type="domain" description="RCK C-terminal" evidence="1">
    <location>
        <begin position="74"/>
        <end position="158"/>
    </location>
</feature>
<dbReference type="Gene3D" id="3.30.70.1450">
    <property type="entry name" value="Regulator of K+ conductance, C-terminal domain"/>
    <property type="match status" value="1"/>
</dbReference>
<evidence type="ECO:0000313" key="3">
    <source>
        <dbReference type="Proteomes" id="UP001597034"/>
    </source>
</evidence>
<dbReference type="InterPro" id="IPR036721">
    <property type="entry name" value="RCK_C_sf"/>
</dbReference>
<dbReference type="Pfam" id="PF02080">
    <property type="entry name" value="TrkA_C"/>
    <property type="match status" value="1"/>
</dbReference>
<sequence length="160" mass="17467">MKVYETELPGTGVRYTLQFGDDGALVVLLHNDGDRELFWRDAADDDADRLFRVDEDDARKLSAILEGTYFHPVDEGLEDVFENARIRWVHVATAAPVAGRTVGEASIRSRTGVTVLGVRRGDETITEVDAGTAIDPDDVLICVGSEEAHDRLRALLAGAS</sequence>
<gene>
    <name evidence="2" type="ORF">ACFSBL_14060</name>
</gene>
<dbReference type="AlphaFoldDB" id="A0ABD6DL80"/>
<dbReference type="Pfam" id="PF25991">
    <property type="entry name" value="KhtT_N"/>
    <property type="match status" value="1"/>
</dbReference>
<dbReference type="RefSeq" id="WP_256401114.1">
    <property type="nucleotide sequence ID" value="NZ_JANHJR010000003.1"/>
</dbReference>
<organism evidence="2 3">
    <name type="scientific">Haloarchaeobius litoreus</name>
    <dbReference type="NCBI Taxonomy" id="755306"/>
    <lineage>
        <taxon>Archaea</taxon>
        <taxon>Methanobacteriati</taxon>
        <taxon>Methanobacteriota</taxon>
        <taxon>Stenosarchaea group</taxon>
        <taxon>Halobacteria</taxon>
        <taxon>Halobacteriales</taxon>
        <taxon>Halorubellaceae</taxon>
        <taxon>Haloarchaeobius</taxon>
    </lineage>
</organism>
<reference evidence="2 3" key="1">
    <citation type="journal article" date="2019" name="Int. J. Syst. Evol. Microbiol.">
        <title>The Global Catalogue of Microorganisms (GCM) 10K type strain sequencing project: providing services to taxonomists for standard genome sequencing and annotation.</title>
        <authorList>
            <consortium name="The Broad Institute Genomics Platform"/>
            <consortium name="The Broad Institute Genome Sequencing Center for Infectious Disease"/>
            <person name="Wu L."/>
            <person name="Ma J."/>
        </authorList>
    </citation>
    <scope>NUCLEOTIDE SEQUENCE [LARGE SCALE GENOMIC DNA]</scope>
    <source>
        <strain evidence="2 3">CGMCC 1.10390</strain>
    </source>
</reference>
<dbReference type="PROSITE" id="PS51202">
    <property type="entry name" value="RCK_C"/>
    <property type="match status" value="1"/>
</dbReference>
<dbReference type="InterPro" id="IPR006037">
    <property type="entry name" value="RCK_C"/>
</dbReference>
<dbReference type="Proteomes" id="UP001597034">
    <property type="component" value="Unassembled WGS sequence"/>
</dbReference>
<name>A0ABD6DL80_9EURY</name>